<evidence type="ECO:0000256" key="4">
    <source>
        <dbReference type="ARBA" id="ARBA00022606"/>
    </source>
</evidence>
<dbReference type="OrthoDB" id="9996086at2759"/>
<dbReference type="GO" id="GO:0004930">
    <property type="term" value="F:G protein-coupled receptor activity"/>
    <property type="evidence" value="ECO:0007669"/>
    <property type="project" value="UniProtKB-KW"/>
</dbReference>
<dbReference type="Gene3D" id="1.20.1070.10">
    <property type="entry name" value="Rhodopsin 7-helix transmembrane proteins"/>
    <property type="match status" value="1"/>
</dbReference>
<dbReference type="GO" id="GO:0007601">
    <property type="term" value="P:visual perception"/>
    <property type="evidence" value="ECO:0007669"/>
    <property type="project" value="UniProtKB-KW"/>
</dbReference>
<keyword evidence="10 15" id="KW-0472">Membrane</keyword>
<keyword evidence="6" id="KW-0681">Retinal protein</keyword>
<evidence type="ECO:0000256" key="13">
    <source>
        <dbReference type="ARBA" id="ARBA00023305"/>
    </source>
</evidence>
<reference evidence="17" key="1">
    <citation type="submission" date="2014-08" db="EMBL/GenBank/DDBJ databases">
        <authorList>
            <person name="Murali S."/>
            <person name="Richards S."/>
            <person name="Bandaranaike D."/>
            <person name="Bellair M."/>
            <person name="Blankenburg K."/>
            <person name="Chao H."/>
            <person name="Dinh H."/>
            <person name="Doddapaneni H."/>
            <person name="Dugan-Rocha S."/>
            <person name="Elkadiri S."/>
            <person name="Gnanaolivu R."/>
            <person name="Hughes D."/>
            <person name="Lee S."/>
            <person name="Li M."/>
            <person name="Ming W."/>
            <person name="Munidasa M."/>
            <person name="Muniz J."/>
            <person name="Nguyen L."/>
            <person name="Osuji N."/>
            <person name="Pu L.-L."/>
            <person name="Puazo M."/>
            <person name="Skinner E."/>
            <person name="Qu C."/>
            <person name="Quiroz J."/>
            <person name="Raj R."/>
            <person name="Weissenberger G."/>
            <person name="Xin Y."/>
            <person name="Zou X."/>
            <person name="Han Y."/>
            <person name="Worley K."/>
            <person name="Muzny D."/>
            <person name="Gibbs R."/>
        </authorList>
    </citation>
    <scope>NUCLEOTIDE SEQUENCE</scope>
    <source>
        <strain evidence="17">HAZT.00-mixed</strain>
        <tissue evidence="17">Whole organism</tissue>
    </source>
</reference>
<keyword evidence="4" id="KW-0716">Sensory transduction</keyword>
<keyword evidence="12" id="KW-0807">Transducer</keyword>
<feature type="transmembrane region" description="Helical" evidence="15">
    <location>
        <begin position="212"/>
        <end position="233"/>
    </location>
</feature>
<keyword evidence="9" id="KW-0297">G-protein coupled receptor</keyword>
<dbReference type="PROSITE" id="PS50262">
    <property type="entry name" value="G_PROTEIN_RECEP_F1_2"/>
    <property type="match status" value="1"/>
</dbReference>
<evidence type="ECO:0000256" key="15">
    <source>
        <dbReference type="SAM" id="Phobius"/>
    </source>
</evidence>
<dbReference type="AlphaFoldDB" id="A0A6A0GXV2"/>
<dbReference type="PRINTS" id="PR00237">
    <property type="entry name" value="GPCRRHODOPSN"/>
</dbReference>
<dbReference type="SUPFAM" id="SSF81321">
    <property type="entry name" value="Family A G protein-coupled receptor-like"/>
    <property type="match status" value="1"/>
</dbReference>
<name>A0A6A0GXV2_HYAAZ</name>
<keyword evidence="13" id="KW-0844">Vision</keyword>
<feature type="transmembrane region" description="Helical" evidence="15">
    <location>
        <begin position="7"/>
        <end position="31"/>
    </location>
</feature>
<dbReference type="InterPro" id="IPR017452">
    <property type="entry name" value="GPCR_Rhodpsn_7TM"/>
</dbReference>
<comment type="caution">
    <text evidence="17">The sequence shown here is derived from an EMBL/GenBank/DDBJ whole genome shotgun (WGS) entry which is preliminary data.</text>
</comment>
<evidence type="ECO:0000256" key="11">
    <source>
        <dbReference type="ARBA" id="ARBA00023170"/>
    </source>
</evidence>
<keyword evidence="7 15" id="KW-1133">Transmembrane helix</keyword>
<comment type="subcellular location">
    <subcellularLocation>
        <location evidence="1">Membrane</location>
        <topology evidence="1">Multi-pass membrane protein</topology>
    </subcellularLocation>
</comment>
<evidence type="ECO:0000256" key="8">
    <source>
        <dbReference type="ARBA" id="ARBA00022991"/>
    </source>
</evidence>
<dbReference type="GO" id="GO:0016020">
    <property type="term" value="C:membrane"/>
    <property type="evidence" value="ECO:0007669"/>
    <property type="project" value="UniProtKB-SubCell"/>
</dbReference>
<feature type="compositionally biased region" description="Basic and acidic residues" evidence="14">
    <location>
        <begin position="138"/>
        <end position="152"/>
    </location>
</feature>
<dbReference type="InterPro" id="IPR050125">
    <property type="entry name" value="GPCR_opsins"/>
</dbReference>
<keyword evidence="11" id="KW-0675">Receptor</keyword>
<accession>A0A6A0GXV2</accession>
<gene>
    <name evidence="17" type="ORF">HAZT_HAZT009348</name>
</gene>
<dbReference type="PANTHER" id="PTHR24240">
    <property type="entry name" value="OPSIN"/>
    <property type="match status" value="1"/>
</dbReference>
<evidence type="ECO:0000259" key="16">
    <source>
        <dbReference type="PROSITE" id="PS50262"/>
    </source>
</evidence>
<evidence type="ECO:0000256" key="6">
    <source>
        <dbReference type="ARBA" id="ARBA00022925"/>
    </source>
</evidence>
<organism evidence="17">
    <name type="scientific">Hyalella azteca</name>
    <name type="common">Amphipod</name>
    <dbReference type="NCBI Taxonomy" id="294128"/>
    <lineage>
        <taxon>Eukaryota</taxon>
        <taxon>Metazoa</taxon>
        <taxon>Ecdysozoa</taxon>
        <taxon>Arthropoda</taxon>
        <taxon>Crustacea</taxon>
        <taxon>Multicrustacea</taxon>
        <taxon>Malacostraca</taxon>
        <taxon>Eumalacostraca</taxon>
        <taxon>Peracarida</taxon>
        <taxon>Amphipoda</taxon>
        <taxon>Senticaudata</taxon>
        <taxon>Talitrida</taxon>
        <taxon>Talitroidea</taxon>
        <taxon>Hyalellidae</taxon>
        <taxon>Hyalella</taxon>
    </lineage>
</organism>
<keyword evidence="5 15" id="KW-0812">Transmembrane</keyword>
<dbReference type="InterPro" id="IPR000276">
    <property type="entry name" value="GPCR_Rhodpsn"/>
</dbReference>
<evidence type="ECO:0000256" key="10">
    <source>
        <dbReference type="ARBA" id="ARBA00023136"/>
    </source>
</evidence>
<feature type="region of interest" description="Disordered" evidence="14">
    <location>
        <begin position="138"/>
        <end position="160"/>
    </location>
</feature>
<proteinExistence type="inferred from homology"/>
<evidence type="ECO:0000256" key="12">
    <source>
        <dbReference type="ARBA" id="ARBA00023224"/>
    </source>
</evidence>
<comment type="similarity">
    <text evidence="2">Belongs to the G-protein coupled receptor 1 family.</text>
</comment>
<evidence type="ECO:0000256" key="2">
    <source>
        <dbReference type="ARBA" id="ARBA00010663"/>
    </source>
</evidence>
<dbReference type="PROSITE" id="PS00238">
    <property type="entry name" value="OPSIN"/>
    <property type="match status" value="1"/>
</dbReference>
<evidence type="ECO:0000256" key="14">
    <source>
        <dbReference type="SAM" id="MobiDB-lite"/>
    </source>
</evidence>
<keyword evidence="8" id="KW-0157">Chromophore</keyword>
<dbReference type="GO" id="GO:0007602">
    <property type="term" value="P:phototransduction"/>
    <property type="evidence" value="ECO:0007669"/>
    <property type="project" value="UniProtKB-KW"/>
</dbReference>
<dbReference type="EMBL" id="JQDR03011661">
    <property type="protein sequence ID" value="KAA0192421.1"/>
    <property type="molecule type" value="Genomic_DNA"/>
</dbReference>
<evidence type="ECO:0000256" key="9">
    <source>
        <dbReference type="ARBA" id="ARBA00023040"/>
    </source>
</evidence>
<feature type="domain" description="G-protein coupled receptors family 1 profile" evidence="16">
    <location>
        <begin position="1"/>
        <end position="232"/>
    </location>
</feature>
<evidence type="ECO:0000256" key="3">
    <source>
        <dbReference type="ARBA" id="ARBA00022543"/>
    </source>
</evidence>
<reference evidence="17" key="2">
    <citation type="journal article" date="2018" name="Environ. Sci. Technol.">
        <title>The Toxicogenome of Hyalella azteca: A Model for Sediment Ecotoxicology and Evolutionary Toxicology.</title>
        <authorList>
            <person name="Poynton H.C."/>
            <person name="Hasenbein S."/>
            <person name="Benoit J.B."/>
            <person name="Sepulveda M.S."/>
            <person name="Poelchau M.F."/>
            <person name="Hughes D.S.T."/>
            <person name="Murali S.C."/>
            <person name="Chen S."/>
            <person name="Glastad K.M."/>
            <person name="Goodisman M.A.D."/>
            <person name="Werren J.H."/>
            <person name="Vineis J.H."/>
            <person name="Bowen J.L."/>
            <person name="Friedrich M."/>
            <person name="Jones J."/>
            <person name="Robertson H.M."/>
            <person name="Feyereisen R."/>
            <person name="Mechler-Hickson A."/>
            <person name="Mathers N."/>
            <person name="Lee C.E."/>
            <person name="Colbourne J.K."/>
            <person name="Biales A."/>
            <person name="Johnston J.S."/>
            <person name="Wellborn G.A."/>
            <person name="Rosendale A.J."/>
            <person name="Cridge A.G."/>
            <person name="Munoz-Torres M.C."/>
            <person name="Bain P.A."/>
            <person name="Manny A.R."/>
            <person name="Major K.M."/>
            <person name="Lambert F.N."/>
            <person name="Vulpe C.D."/>
            <person name="Tuck P."/>
            <person name="Blalock B.J."/>
            <person name="Lin Y.Y."/>
            <person name="Smith M.E."/>
            <person name="Ochoa-Acuna H."/>
            <person name="Chen M.M."/>
            <person name="Childers C.P."/>
            <person name="Qu J."/>
            <person name="Dugan S."/>
            <person name="Lee S.L."/>
            <person name="Chao H."/>
            <person name="Dinh H."/>
            <person name="Han Y."/>
            <person name="Doddapaneni H."/>
            <person name="Worley K.C."/>
            <person name="Muzny D.M."/>
            <person name="Gibbs R.A."/>
            <person name="Richards S."/>
        </authorList>
    </citation>
    <scope>NUCLEOTIDE SEQUENCE</scope>
    <source>
        <strain evidence="17">HAZT.00-mixed</strain>
        <tissue evidence="17">Whole organism</tissue>
    </source>
</reference>
<reference evidence="17" key="3">
    <citation type="submission" date="2019-06" db="EMBL/GenBank/DDBJ databases">
        <authorList>
            <person name="Poynton C."/>
            <person name="Hasenbein S."/>
            <person name="Benoit J.B."/>
            <person name="Sepulveda M.S."/>
            <person name="Poelchau M.F."/>
            <person name="Murali S.C."/>
            <person name="Chen S."/>
            <person name="Glastad K.M."/>
            <person name="Werren J.H."/>
            <person name="Vineis J.H."/>
            <person name="Bowen J.L."/>
            <person name="Friedrich M."/>
            <person name="Jones J."/>
            <person name="Robertson H.M."/>
            <person name="Feyereisen R."/>
            <person name="Mechler-Hickson A."/>
            <person name="Mathers N."/>
            <person name="Lee C.E."/>
            <person name="Colbourne J.K."/>
            <person name="Biales A."/>
            <person name="Johnston J.S."/>
            <person name="Wellborn G.A."/>
            <person name="Rosendale A.J."/>
            <person name="Cridge A.G."/>
            <person name="Munoz-Torres M.C."/>
            <person name="Bain P.A."/>
            <person name="Manny A.R."/>
            <person name="Major K.M."/>
            <person name="Lambert F.N."/>
            <person name="Vulpe C.D."/>
            <person name="Tuck P."/>
            <person name="Blalock B.J."/>
            <person name="Lin Y.-Y."/>
            <person name="Smith M.E."/>
            <person name="Ochoa-Acuna H."/>
            <person name="Chen M.-J.M."/>
            <person name="Childers C.P."/>
            <person name="Qu J."/>
            <person name="Dugan S."/>
            <person name="Lee S.L."/>
            <person name="Chao H."/>
            <person name="Dinh H."/>
            <person name="Han Y."/>
            <person name="Doddapaneni H."/>
            <person name="Worley K.C."/>
            <person name="Muzny D.M."/>
            <person name="Gibbs R.A."/>
            <person name="Richards S."/>
        </authorList>
    </citation>
    <scope>NUCLEOTIDE SEQUENCE</scope>
    <source>
        <strain evidence="17">HAZT.00-mixed</strain>
        <tissue evidence="17">Whole organism</tissue>
    </source>
</reference>
<sequence length="271" mass="30237">MALAVIAVIWAYSLIFSSVPLVGIPGILYTPEGFITSCSFDYLSRDRNNTIFIWSFFVAAWVVPLVTISYSYTNIVRIVAENLPQNGTNCELRKSAPQRYEAQAENSRLTSHARYEKPFKMRANGGYHGCSYRMTLRKTDEPEDSKERRDRNAATQVVEPSAKVVEPSRRPQQMRLTRVAAGIVLLWFAAWTPYAVVALLGVTGNQAALSPLVSLVPALACKLAACIDPYVYALSHPRCKVSLSHPRCKVRLSHPRCKSSIPEHVEFETAS</sequence>
<dbReference type="GO" id="GO:0009881">
    <property type="term" value="F:photoreceptor activity"/>
    <property type="evidence" value="ECO:0007669"/>
    <property type="project" value="UniProtKB-KW"/>
</dbReference>
<feature type="transmembrane region" description="Helical" evidence="15">
    <location>
        <begin position="179"/>
        <end position="200"/>
    </location>
</feature>
<protein>
    <recommendedName>
        <fullName evidence="16">G-protein coupled receptors family 1 profile domain-containing protein</fullName>
    </recommendedName>
</protein>
<dbReference type="Pfam" id="PF00001">
    <property type="entry name" value="7tm_1"/>
    <property type="match status" value="1"/>
</dbReference>
<evidence type="ECO:0000256" key="5">
    <source>
        <dbReference type="ARBA" id="ARBA00022692"/>
    </source>
</evidence>
<dbReference type="InterPro" id="IPR027430">
    <property type="entry name" value="Retinal_BS"/>
</dbReference>
<dbReference type="Proteomes" id="UP000711488">
    <property type="component" value="Unassembled WGS sequence"/>
</dbReference>
<evidence type="ECO:0000256" key="1">
    <source>
        <dbReference type="ARBA" id="ARBA00004141"/>
    </source>
</evidence>
<feature type="transmembrane region" description="Helical" evidence="15">
    <location>
        <begin position="51"/>
        <end position="72"/>
    </location>
</feature>
<evidence type="ECO:0000256" key="7">
    <source>
        <dbReference type="ARBA" id="ARBA00022989"/>
    </source>
</evidence>
<keyword evidence="3" id="KW-0600">Photoreceptor protein</keyword>
<evidence type="ECO:0000313" key="17">
    <source>
        <dbReference type="EMBL" id="KAA0192421.1"/>
    </source>
</evidence>